<dbReference type="InterPro" id="IPR000210">
    <property type="entry name" value="BTB/POZ_dom"/>
</dbReference>
<dbReference type="WBParaSite" id="PDA_v2.g15555.t1">
    <property type="protein sequence ID" value="PDA_v2.g15555.t1"/>
    <property type="gene ID" value="PDA_v2.g15555"/>
</dbReference>
<dbReference type="CDD" id="cd14733">
    <property type="entry name" value="BACK"/>
    <property type="match status" value="1"/>
</dbReference>
<keyword evidence="2" id="KW-1185">Reference proteome</keyword>
<name>A0A914PL88_9BILA</name>
<dbReference type="AlphaFoldDB" id="A0A914PL88"/>
<proteinExistence type="predicted"/>
<reference evidence="3" key="1">
    <citation type="submission" date="2022-11" db="UniProtKB">
        <authorList>
            <consortium name="WormBaseParasite"/>
        </authorList>
    </citation>
    <scope>IDENTIFICATION</scope>
</reference>
<dbReference type="PROSITE" id="PS50097">
    <property type="entry name" value="BTB"/>
    <property type="match status" value="1"/>
</dbReference>
<dbReference type="SMART" id="SM00225">
    <property type="entry name" value="BTB"/>
    <property type="match status" value="1"/>
</dbReference>
<dbReference type="CDD" id="cd18186">
    <property type="entry name" value="BTB_POZ_ZBTB_KLHL-like"/>
    <property type="match status" value="1"/>
</dbReference>
<sequence length="518" mass="61584">MSNDTLSDLQRERFIAFKSQNQENAQFDVAFRIGSKKIYAHKFFLVSASETFKVMFSDRWKNNVNDIEIKNYEYDDFYQFLCFFYSGKCEISETNVFQLTDMAEYYNVQVLSKHCDKFLHQNRYINVENVEEMFEFAQIYSLPNFRIAINDYIQQNIGRIIRDKEFLAHKKPFVEFLSTIEKSGLEKEDYFKAIYTWAEQKAMQLALEYEDFNLQEIVKTELTGILSKIDFSKMRTSFVIKFIVIDKTFLFVPSKLYLILISSQRDCQEEELFKTIYRFTAKRVMLDTNYGKNFNFKEAIKAELSGFLHQLNLDGFKIEFVTEYIVGKQFLFTAKQMYQILLKTSNRFNHEEEVFTAVYKVAENEARSNKIYANKSLNDAIRTELADILPQICFKNMNLQFFYEFIIEKTVLFSASELYKMLRDCQRDVNHEQQYLKALYTVAEKEVLEKQKVTRNKLNEAIKKELSEFLPNVKFHLMTDEFLKDFVVAKGIITYRQAQDIMNFKWSDAVAKNYCTIN</sequence>
<dbReference type="InterPro" id="IPR011333">
    <property type="entry name" value="SKP1/BTB/POZ_sf"/>
</dbReference>
<dbReference type="SUPFAM" id="SSF54695">
    <property type="entry name" value="POZ domain"/>
    <property type="match status" value="1"/>
</dbReference>
<dbReference type="Gene3D" id="1.25.40.420">
    <property type="match status" value="1"/>
</dbReference>
<dbReference type="PANTHER" id="PTHR45774:SF3">
    <property type="entry name" value="BTB (POZ) DOMAIN-CONTAINING 2B-RELATED"/>
    <property type="match status" value="1"/>
</dbReference>
<protein>
    <submittedName>
        <fullName evidence="3">BTB domain-containing protein</fullName>
    </submittedName>
</protein>
<feature type="domain" description="BTB" evidence="1">
    <location>
        <begin position="27"/>
        <end position="93"/>
    </location>
</feature>
<evidence type="ECO:0000313" key="3">
    <source>
        <dbReference type="WBParaSite" id="PDA_v2.g15555.t1"/>
    </source>
</evidence>
<dbReference type="InterPro" id="IPR011705">
    <property type="entry name" value="BACK"/>
</dbReference>
<dbReference type="PANTHER" id="PTHR45774">
    <property type="entry name" value="BTB/POZ DOMAIN-CONTAINING"/>
    <property type="match status" value="1"/>
</dbReference>
<accession>A0A914PL88</accession>
<dbReference type="Proteomes" id="UP000887578">
    <property type="component" value="Unplaced"/>
</dbReference>
<evidence type="ECO:0000313" key="2">
    <source>
        <dbReference type="Proteomes" id="UP000887578"/>
    </source>
</evidence>
<dbReference type="Gene3D" id="3.30.710.10">
    <property type="entry name" value="Potassium Channel Kv1.1, Chain A"/>
    <property type="match status" value="1"/>
</dbReference>
<organism evidence="2 3">
    <name type="scientific">Panagrolaimus davidi</name>
    <dbReference type="NCBI Taxonomy" id="227884"/>
    <lineage>
        <taxon>Eukaryota</taxon>
        <taxon>Metazoa</taxon>
        <taxon>Ecdysozoa</taxon>
        <taxon>Nematoda</taxon>
        <taxon>Chromadorea</taxon>
        <taxon>Rhabditida</taxon>
        <taxon>Tylenchina</taxon>
        <taxon>Panagrolaimomorpha</taxon>
        <taxon>Panagrolaimoidea</taxon>
        <taxon>Panagrolaimidae</taxon>
        <taxon>Panagrolaimus</taxon>
    </lineage>
</organism>
<dbReference type="Pfam" id="PF00651">
    <property type="entry name" value="BTB"/>
    <property type="match status" value="1"/>
</dbReference>
<evidence type="ECO:0000259" key="1">
    <source>
        <dbReference type="PROSITE" id="PS50097"/>
    </source>
</evidence>
<dbReference type="Pfam" id="PF07707">
    <property type="entry name" value="BACK"/>
    <property type="match status" value="1"/>
</dbReference>